<reference evidence="1" key="2">
    <citation type="submission" date="2020-11" db="EMBL/GenBank/DDBJ databases">
        <authorList>
            <person name="McCartney M.A."/>
            <person name="Auch B."/>
            <person name="Kono T."/>
            <person name="Mallez S."/>
            <person name="Becker A."/>
            <person name="Gohl D.M."/>
            <person name="Silverstein K.A.T."/>
            <person name="Koren S."/>
            <person name="Bechman K.B."/>
            <person name="Herman A."/>
            <person name="Abrahante J.E."/>
            <person name="Garbe J."/>
        </authorList>
    </citation>
    <scope>NUCLEOTIDE SEQUENCE</scope>
    <source>
        <strain evidence="1">Duluth1</strain>
        <tissue evidence="1">Whole animal</tissue>
    </source>
</reference>
<gene>
    <name evidence="1" type="ORF">DPMN_066523</name>
</gene>
<dbReference type="AlphaFoldDB" id="A0A9D3YXI9"/>
<evidence type="ECO:0000313" key="1">
    <source>
        <dbReference type="EMBL" id="KAH3707126.1"/>
    </source>
</evidence>
<evidence type="ECO:0000313" key="2">
    <source>
        <dbReference type="Proteomes" id="UP000828390"/>
    </source>
</evidence>
<reference evidence="1" key="1">
    <citation type="journal article" date="2019" name="bioRxiv">
        <title>The Genome of the Zebra Mussel, Dreissena polymorpha: A Resource for Invasive Species Research.</title>
        <authorList>
            <person name="McCartney M.A."/>
            <person name="Auch B."/>
            <person name="Kono T."/>
            <person name="Mallez S."/>
            <person name="Zhang Y."/>
            <person name="Obille A."/>
            <person name="Becker A."/>
            <person name="Abrahante J.E."/>
            <person name="Garbe J."/>
            <person name="Badalamenti J.P."/>
            <person name="Herman A."/>
            <person name="Mangelson H."/>
            <person name="Liachko I."/>
            <person name="Sullivan S."/>
            <person name="Sone E.D."/>
            <person name="Koren S."/>
            <person name="Silverstein K.A.T."/>
            <person name="Beckman K.B."/>
            <person name="Gohl D.M."/>
        </authorList>
    </citation>
    <scope>NUCLEOTIDE SEQUENCE</scope>
    <source>
        <strain evidence="1">Duluth1</strain>
        <tissue evidence="1">Whole animal</tissue>
    </source>
</reference>
<comment type="caution">
    <text evidence="1">The sequence shown here is derived from an EMBL/GenBank/DDBJ whole genome shotgun (WGS) entry which is preliminary data.</text>
</comment>
<sequence>MQGTLKDHHISISIGGRPINNLKIADDIDIVVGTSKNIDGFTNRLYEGAES</sequence>
<dbReference type="Proteomes" id="UP000828390">
    <property type="component" value="Unassembled WGS sequence"/>
</dbReference>
<keyword evidence="2" id="KW-1185">Reference proteome</keyword>
<name>A0A9D3YXI9_DREPO</name>
<organism evidence="1 2">
    <name type="scientific">Dreissena polymorpha</name>
    <name type="common">Zebra mussel</name>
    <name type="synonym">Mytilus polymorpha</name>
    <dbReference type="NCBI Taxonomy" id="45954"/>
    <lineage>
        <taxon>Eukaryota</taxon>
        <taxon>Metazoa</taxon>
        <taxon>Spiralia</taxon>
        <taxon>Lophotrochozoa</taxon>
        <taxon>Mollusca</taxon>
        <taxon>Bivalvia</taxon>
        <taxon>Autobranchia</taxon>
        <taxon>Heteroconchia</taxon>
        <taxon>Euheterodonta</taxon>
        <taxon>Imparidentia</taxon>
        <taxon>Neoheterodontei</taxon>
        <taxon>Myida</taxon>
        <taxon>Dreissenoidea</taxon>
        <taxon>Dreissenidae</taxon>
        <taxon>Dreissena</taxon>
    </lineage>
</organism>
<proteinExistence type="predicted"/>
<protein>
    <submittedName>
        <fullName evidence="1">Uncharacterized protein</fullName>
    </submittedName>
</protein>
<accession>A0A9D3YXI9</accession>
<dbReference type="EMBL" id="JAIWYP010000014">
    <property type="protein sequence ID" value="KAH3707126.1"/>
    <property type="molecule type" value="Genomic_DNA"/>
</dbReference>